<dbReference type="InterPro" id="IPR036345">
    <property type="entry name" value="ExoRNase_PH_dom2_sf"/>
</dbReference>
<dbReference type="InterPro" id="IPR027408">
    <property type="entry name" value="PNPase/RNase_PH_dom_sf"/>
</dbReference>
<evidence type="ECO:0000313" key="12">
    <source>
        <dbReference type="Proteomes" id="UP000604391"/>
    </source>
</evidence>
<protein>
    <submittedName>
        <fullName evidence="11">Exosome complex exonuclease Rrp41</fullName>
    </submittedName>
</protein>
<dbReference type="FunFam" id="3.30.230.70:FF:000004">
    <property type="entry name" value="Exosome complex component Rrp41"/>
    <property type="match status" value="1"/>
</dbReference>
<dbReference type="InterPro" id="IPR015847">
    <property type="entry name" value="ExoRNase_PH_dom2"/>
</dbReference>
<evidence type="ECO:0000256" key="3">
    <source>
        <dbReference type="ARBA" id="ARBA00022490"/>
    </source>
</evidence>
<evidence type="ECO:0000313" key="11">
    <source>
        <dbReference type="EMBL" id="HIJ99334.1"/>
    </source>
</evidence>
<dbReference type="GO" id="GO:0003723">
    <property type="term" value="F:RNA binding"/>
    <property type="evidence" value="ECO:0007669"/>
    <property type="project" value="TreeGrafter"/>
</dbReference>
<dbReference type="EMBL" id="DVAD01000004">
    <property type="protein sequence ID" value="HIJ99334.1"/>
    <property type="molecule type" value="Genomic_DNA"/>
</dbReference>
<dbReference type="GO" id="GO:0016075">
    <property type="term" value="P:rRNA catabolic process"/>
    <property type="evidence" value="ECO:0007669"/>
    <property type="project" value="TreeGrafter"/>
</dbReference>
<dbReference type="InterPro" id="IPR011807">
    <property type="entry name" value="Rrp41"/>
</dbReference>
<feature type="domain" description="Exoribonuclease phosphorolytic" evidence="10">
    <location>
        <begin position="156"/>
        <end position="220"/>
    </location>
</feature>
<keyword evidence="12" id="KW-1185">Reference proteome</keyword>
<evidence type="ECO:0000259" key="9">
    <source>
        <dbReference type="Pfam" id="PF01138"/>
    </source>
</evidence>
<evidence type="ECO:0000256" key="4">
    <source>
        <dbReference type="ARBA" id="ARBA00022722"/>
    </source>
</evidence>
<dbReference type="GO" id="GO:0016896">
    <property type="term" value="F:RNA exonuclease activity, producing 5'-phosphomonoesters"/>
    <property type="evidence" value="ECO:0007669"/>
    <property type="project" value="InterPro"/>
</dbReference>
<reference evidence="11 12" key="1">
    <citation type="journal article" name="Nat. Commun.">
        <title>Undinarchaeota illuminate DPANN phylogeny and the impact of gene transfer on archaeal evolution.</title>
        <authorList>
            <person name="Dombrowski N."/>
            <person name="Williams T.A."/>
            <person name="Sun J."/>
            <person name="Woodcroft B.J."/>
            <person name="Lee J.H."/>
            <person name="Minh B.Q."/>
            <person name="Rinke C."/>
            <person name="Spang A."/>
        </authorList>
    </citation>
    <scope>NUCLEOTIDE SEQUENCE [LARGE SCALE GENOMIC DNA]</scope>
    <source>
        <strain evidence="11">MAG_bin17</strain>
    </source>
</reference>
<comment type="caution">
    <text evidence="11">The sequence shown here is derived from an EMBL/GenBank/DDBJ whole genome shotgun (WGS) entry which is preliminary data.</text>
</comment>
<evidence type="ECO:0000256" key="7">
    <source>
        <dbReference type="ARBA" id="ARBA00022839"/>
    </source>
</evidence>
<evidence type="ECO:0000256" key="8">
    <source>
        <dbReference type="ARBA" id="ARBA00062149"/>
    </source>
</evidence>
<dbReference type="GO" id="GO:0010467">
    <property type="term" value="P:gene expression"/>
    <property type="evidence" value="ECO:0007669"/>
    <property type="project" value="UniProtKB-ARBA"/>
</dbReference>
<dbReference type="InterPro" id="IPR020568">
    <property type="entry name" value="Ribosomal_Su5_D2-typ_SF"/>
</dbReference>
<dbReference type="Pfam" id="PF01138">
    <property type="entry name" value="RNase_PH"/>
    <property type="match status" value="1"/>
</dbReference>
<dbReference type="SUPFAM" id="SSF55666">
    <property type="entry name" value="Ribonuclease PH domain 2-like"/>
    <property type="match status" value="1"/>
</dbReference>
<dbReference type="PANTHER" id="PTHR11953:SF0">
    <property type="entry name" value="EXOSOME COMPLEX COMPONENT RRP41"/>
    <property type="match status" value="1"/>
</dbReference>
<evidence type="ECO:0000256" key="6">
    <source>
        <dbReference type="ARBA" id="ARBA00022835"/>
    </source>
</evidence>
<dbReference type="Proteomes" id="UP000604391">
    <property type="component" value="Unassembled WGS sequence"/>
</dbReference>
<evidence type="ECO:0000256" key="1">
    <source>
        <dbReference type="ARBA" id="ARBA00004496"/>
    </source>
</evidence>
<evidence type="ECO:0000256" key="2">
    <source>
        <dbReference type="ARBA" id="ARBA00006678"/>
    </source>
</evidence>
<keyword evidence="7 11" id="KW-0269">Exonuclease</keyword>
<comment type="subunit">
    <text evidence="8">Component of the archaeal exosome complex. Forms a hexameric ring-like arrangement composed of 3 Rrp41-Rrp42 heterodimers. The hexameric ring associates with a trimer of Rrp4 and/or Csl4 subunits.</text>
</comment>
<keyword evidence="6" id="KW-0271">Exosome</keyword>
<evidence type="ECO:0000256" key="5">
    <source>
        <dbReference type="ARBA" id="ARBA00022801"/>
    </source>
</evidence>
<comment type="similarity">
    <text evidence="2">Belongs to the RNase PH family.</text>
</comment>
<name>A0A832UT70_9ARCH</name>
<evidence type="ECO:0000259" key="10">
    <source>
        <dbReference type="Pfam" id="PF03725"/>
    </source>
</evidence>
<dbReference type="NCBIfam" id="TIGR02065">
    <property type="entry name" value="ECX1"/>
    <property type="match status" value="1"/>
</dbReference>
<dbReference type="SUPFAM" id="SSF54211">
    <property type="entry name" value="Ribosomal protein S5 domain 2-like"/>
    <property type="match status" value="1"/>
</dbReference>
<dbReference type="PANTHER" id="PTHR11953">
    <property type="entry name" value="EXOSOME COMPLEX COMPONENT"/>
    <property type="match status" value="1"/>
</dbReference>
<dbReference type="AlphaFoldDB" id="A0A832UT70"/>
<sequence length="240" mass="26328">MMGTSKGEALIVDGKRLDGRKFDELRPIKIEAGVLEQADGSAYVEMGGSHVLAAVYGPVEMHPRHKMLPDRVVLQTQYEMAPFSVPDRKRPGPDRRSKEIAKVTKEALESVIYVEDYAQSAIRLHIEILQADAGTRVTGLTAASVALADAGIKMRDMVAACASGKIDDTIVLDLNGIEDNTGQADLPVAYAVGLDEITLLQMDGLMTEDEFEQGLKYAIDGCKTIYELQKDALKRRYKNE</sequence>
<keyword evidence="4" id="KW-0540">Nuclease</keyword>
<dbReference type="CDD" id="cd11366">
    <property type="entry name" value="RNase_PH_archRRP41"/>
    <property type="match status" value="1"/>
</dbReference>
<organism evidence="11 12">
    <name type="scientific">Candidatus Undinarchaeum marinum</name>
    <dbReference type="NCBI Taxonomy" id="2756141"/>
    <lineage>
        <taxon>Archaea</taxon>
        <taxon>Candidatus Undinarchaeota</taxon>
        <taxon>Candidatus Undinarchaeia</taxon>
        <taxon>Candidatus Undinarchaeales</taxon>
        <taxon>Candidatus Undinarchaeaceae</taxon>
        <taxon>Candidatus Undinarchaeum</taxon>
    </lineage>
</organism>
<dbReference type="GO" id="GO:0000956">
    <property type="term" value="P:nuclear-transcribed mRNA catabolic process"/>
    <property type="evidence" value="ECO:0007669"/>
    <property type="project" value="UniProtKB-ARBA"/>
</dbReference>
<accession>A0A832UT70</accession>
<comment type="subcellular location">
    <subcellularLocation>
        <location evidence="1">Cytoplasm</location>
    </subcellularLocation>
</comment>
<dbReference type="Gene3D" id="3.30.230.70">
    <property type="entry name" value="GHMP Kinase, N-terminal domain"/>
    <property type="match status" value="1"/>
</dbReference>
<dbReference type="InterPro" id="IPR050080">
    <property type="entry name" value="RNase_PH"/>
</dbReference>
<dbReference type="InterPro" id="IPR001247">
    <property type="entry name" value="ExoRNase_PH_dom1"/>
</dbReference>
<keyword evidence="3" id="KW-0963">Cytoplasm</keyword>
<dbReference type="Pfam" id="PF03725">
    <property type="entry name" value="RNase_PH_C"/>
    <property type="match status" value="1"/>
</dbReference>
<keyword evidence="5" id="KW-0378">Hydrolase</keyword>
<gene>
    <name evidence="11" type="ORF">H1011_00735</name>
</gene>
<proteinExistence type="inferred from homology"/>
<feature type="domain" description="Exoribonuclease phosphorolytic" evidence="9">
    <location>
        <begin position="24"/>
        <end position="152"/>
    </location>
</feature>
<dbReference type="GO" id="GO:0000177">
    <property type="term" value="C:cytoplasmic exosome (RNase complex)"/>
    <property type="evidence" value="ECO:0007669"/>
    <property type="project" value="TreeGrafter"/>
</dbReference>